<proteinExistence type="predicted"/>
<dbReference type="STRING" id="390241.SAMN04488023_1615"/>
<accession>A0A1H9W788</accession>
<dbReference type="AlphaFoldDB" id="A0A1H9W788"/>
<reference evidence="1 2" key="1">
    <citation type="submission" date="2016-10" db="EMBL/GenBank/DDBJ databases">
        <authorList>
            <person name="de Groot N.N."/>
        </authorList>
    </citation>
    <scope>NUCLEOTIDE SEQUENCE [LARGE SCALE GENOMIC DNA]</scope>
    <source>
        <strain evidence="1 2">DSM 18610</strain>
    </source>
</reference>
<evidence type="ECO:0000313" key="1">
    <source>
        <dbReference type="EMBL" id="SES29800.1"/>
    </source>
</evidence>
<dbReference type="Proteomes" id="UP000199572">
    <property type="component" value="Unassembled WGS sequence"/>
</dbReference>
<dbReference type="EMBL" id="FOGG01000061">
    <property type="protein sequence ID" value="SES29800.1"/>
    <property type="molecule type" value="Genomic_DNA"/>
</dbReference>
<organism evidence="1 2">
    <name type="scientific">Pedobacter rhizosphaerae</name>
    <dbReference type="NCBI Taxonomy" id="390241"/>
    <lineage>
        <taxon>Bacteria</taxon>
        <taxon>Pseudomonadati</taxon>
        <taxon>Bacteroidota</taxon>
        <taxon>Sphingobacteriia</taxon>
        <taxon>Sphingobacteriales</taxon>
        <taxon>Sphingobacteriaceae</taxon>
        <taxon>Pedobacter</taxon>
    </lineage>
</organism>
<name>A0A1H9W788_9SPHI</name>
<sequence>MKSSIFVKKFSTLAKYDIASCEREELCINVLLWMMNHML</sequence>
<evidence type="ECO:0000313" key="2">
    <source>
        <dbReference type="Proteomes" id="UP000199572"/>
    </source>
</evidence>
<keyword evidence="2" id="KW-1185">Reference proteome</keyword>
<gene>
    <name evidence="1" type="ORF">SAMN04488023_1615</name>
</gene>
<protein>
    <submittedName>
        <fullName evidence="1">Uncharacterized protein</fullName>
    </submittedName>
</protein>